<accession>A0A227J8E5</accession>
<dbReference type="Pfam" id="PF09285">
    <property type="entry name" value="Elong-fact-P_C"/>
    <property type="match status" value="1"/>
</dbReference>
<dbReference type="EMBL" id="NIXT01001302">
    <property type="protein sequence ID" value="OXE31360.1"/>
    <property type="molecule type" value="Genomic_DNA"/>
</dbReference>
<dbReference type="AlphaFoldDB" id="A0A227J8E5"/>
<reference evidence="2 3" key="1">
    <citation type="journal article" date="2017" name="Appl. Environ. Microbiol.">
        <title>Parallel evolution of two clades of a major Atlantic endemic Vibrio parahaemolyticus pathogen lineage by independent acquisition of related pathogenicity islands.</title>
        <authorList>
            <person name="Xu F."/>
            <person name="Gonzalez-Escalona N."/>
            <person name="Drees K.P."/>
            <person name="Sebra R.P."/>
            <person name="Cooper V.S."/>
            <person name="Jones S.H."/>
            <person name="Whistler C.A."/>
        </authorList>
    </citation>
    <scope>NUCLEOTIDE SEQUENCE [LARGE SCALE GENOMIC DNA]</scope>
    <source>
        <strain evidence="2 3">MAVP-3</strain>
    </source>
</reference>
<sequence>RFASGLVVQVPEYIATGDRVVINTAERKYMSRA</sequence>
<organism evidence="2 3">
    <name type="scientific">Vibrio parahaemolyticus</name>
    <dbReference type="NCBI Taxonomy" id="670"/>
    <lineage>
        <taxon>Bacteria</taxon>
        <taxon>Pseudomonadati</taxon>
        <taxon>Pseudomonadota</taxon>
        <taxon>Gammaproteobacteria</taxon>
        <taxon>Vibrionales</taxon>
        <taxon>Vibrionaceae</taxon>
        <taxon>Vibrio</taxon>
    </lineage>
</organism>
<name>A0A227J8E5_VIBPH</name>
<evidence type="ECO:0000313" key="2">
    <source>
        <dbReference type="EMBL" id="OXE31360.1"/>
    </source>
</evidence>
<proteinExistence type="predicted"/>
<feature type="domain" description="Elongation factor P C-terminal" evidence="1">
    <location>
        <begin position="3"/>
        <end position="32"/>
    </location>
</feature>
<keyword evidence="2" id="KW-0251">Elongation factor</keyword>
<dbReference type="InterPro" id="IPR012340">
    <property type="entry name" value="NA-bd_OB-fold"/>
</dbReference>
<comment type="caution">
    <text evidence="2">The sequence shown here is derived from an EMBL/GenBank/DDBJ whole genome shotgun (WGS) entry which is preliminary data.</text>
</comment>
<dbReference type="SUPFAM" id="SSF50249">
    <property type="entry name" value="Nucleic acid-binding proteins"/>
    <property type="match status" value="1"/>
</dbReference>
<protein>
    <submittedName>
        <fullName evidence="2">Elongation factor P-like protein YeiP</fullName>
    </submittedName>
</protein>
<dbReference type="InterPro" id="IPR015365">
    <property type="entry name" value="Elong-fact-P_C"/>
</dbReference>
<dbReference type="Gene3D" id="2.40.50.140">
    <property type="entry name" value="Nucleic acid-binding proteins"/>
    <property type="match status" value="1"/>
</dbReference>
<dbReference type="GO" id="GO:0003746">
    <property type="term" value="F:translation elongation factor activity"/>
    <property type="evidence" value="ECO:0007669"/>
    <property type="project" value="UniProtKB-KW"/>
</dbReference>
<feature type="non-terminal residue" evidence="2">
    <location>
        <position position="1"/>
    </location>
</feature>
<gene>
    <name evidence="2" type="ORF">CA163_18495</name>
</gene>
<dbReference type="Proteomes" id="UP000214596">
    <property type="component" value="Unassembled WGS sequence"/>
</dbReference>
<dbReference type="GO" id="GO:0043043">
    <property type="term" value="P:peptide biosynthetic process"/>
    <property type="evidence" value="ECO:0007669"/>
    <property type="project" value="InterPro"/>
</dbReference>
<keyword evidence="2" id="KW-0648">Protein biosynthesis</keyword>
<evidence type="ECO:0000259" key="1">
    <source>
        <dbReference type="Pfam" id="PF09285"/>
    </source>
</evidence>
<evidence type="ECO:0000313" key="3">
    <source>
        <dbReference type="Proteomes" id="UP000214596"/>
    </source>
</evidence>
<dbReference type="GO" id="GO:0005737">
    <property type="term" value="C:cytoplasm"/>
    <property type="evidence" value="ECO:0007669"/>
    <property type="project" value="InterPro"/>
</dbReference>